<keyword evidence="2 3" id="KW-0175">Coiled coil</keyword>
<feature type="compositionally biased region" description="Basic and acidic residues" evidence="4">
    <location>
        <begin position="386"/>
        <end position="418"/>
    </location>
</feature>
<evidence type="ECO:0000256" key="4">
    <source>
        <dbReference type="SAM" id="MobiDB-lite"/>
    </source>
</evidence>
<feature type="compositionally biased region" description="Basic and acidic residues" evidence="4">
    <location>
        <begin position="354"/>
        <end position="366"/>
    </location>
</feature>
<gene>
    <name evidence="6" type="primary">LOC117242994</name>
</gene>
<dbReference type="GeneID" id="117242994"/>
<feature type="compositionally biased region" description="Basic and acidic residues" evidence="4">
    <location>
        <begin position="110"/>
        <end position="122"/>
    </location>
</feature>
<dbReference type="AlphaFoldDB" id="A0A6J3LPU5"/>
<evidence type="ECO:0000256" key="1">
    <source>
        <dbReference type="ARBA" id="ARBA00022553"/>
    </source>
</evidence>
<evidence type="ECO:0000313" key="6">
    <source>
        <dbReference type="RefSeq" id="XP_033365989.1"/>
    </source>
</evidence>
<feature type="region of interest" description="Disordered" evidence="4">
    <location>
        <begin position="751"/>
        <end position="781"/>
    </location>
</feature>
<feature type="region of interest" description="Disordered" evidence="4">
    <location>
        <begin position="319"/>
        <end position="508"/>
    </location>
</feature>
<dbReference type="RefSeq" id="XP_033365989.1">
    <property type="nucleotide sequence ID" value="XM_033510098.1"/>
</dbReference>
<feature type="region of interest" description="Disordered" evidence="4">
    <location>
        <begin position="46"/>
        <end position="174"/>
    </location>
</feature>
<dbReference type="KEGG" id="bvk:117242994"/>
<feature type="compositionally biased region" description="Polar residues" evidence="4">
    <location>
        <begin position="498"/>
        <end position="508"/>
    </location>
</feature>
<protein>
    <submittedName>
        <fullName evidence="6">Serine/threonine-protein kinase KSP1-like isoform X1</fullName>
    </submittedName>
</protein>
<dbReference type="InterPro" id="IPR029336">
    <property type="entry name" value="DUF4594"/>
</dbReference>
<evidence type="ECO:0000256" key="3">
    <source>
        <dbReference type="SAM" id="Coils"/>
    </source>
</evidence>
<feature type="coiled-coil region" evidence="3">
    <location>
        <begin position="2"/>
        <end position="40"/>
    </location>
</feature>
<evidence type="ECO:0000313" key="5">
    <source>
        <dbReference type="Proteomes" id="UP000504631"/>
    </source>
</evidence>
<feature type="compositionally biased region" description="Basic and acidic residues" evidence="4">
    <location>
        <begin position="751"/>
        <end position="773"/>
    </location>
</feature>
<accession>A0A6J3LPU5</accession>
<dbReference type="Proteomes" id="UP000504631">
    <property type="component" value="Unplaced"/>
</dbReference>
<feature type="compositionally biased region" description="Basic and acidic residues" evidence="4">
    <location>
        <begin position="143"/>
        <end position="163"/>
    </location>
</feature>
<evidence type="ECO:0000256" key="2">
    <source>
        <dbReference type="ARBA" id="ARBA00023054"/>
    </source>
</evidence>
<feature type="compositionally biased region" description="Basic and acidic residues" evidence="4">
    <location>
        <begin position="478"/>
        <end position="496"/>
    </location>
</feature>
<keyword evidence="5" id="KW-1185">Reference proteome</keyword>
<reference evidence="6" key="1">
    <citation type="submission" date="2025-08" db="UniProtKB">
        <authorList>
            <consortium name="RefSeq"/>
        </authorList>
    </citation>
    <scope>IDENTIFICATION</scope>
    <source>
        <tissue evidence="6">Muscle</tissue>
    </source>
</reference>
<feature type="region of interest" description="Disordered" evidence="4">
    <location>
        <begin position="264"/>
        <end position="289"/>
    </location>
</feature>
<feature type="compositionally biased region" description="Polar residues" evidence="4">
    <location>
        <begin position="419"/>
        <end position="435"/>
    </location>
</feature>
<organism evidence="5 6">
    <name type="scientific">Bombus vosnesenskii</name>
    <dbReference type="NCBI Taxonomy" id="207650"/>
    <lineage>
        <taxon>Eukaryota</taxon>
        <taxon>Metazoa</taxon>
        <taxon>Ecdysozoa</taxon>
        <taxon>Arthropoda</taxon>
        <taxon>Hexapoda</taxon>
        <taxon>Insecta</taxon>
        <taxon>Pterygota</taxon>
        <taxon>Neoptera</taxon>
        <taxon>Endopterygota</taxon>
        <taxon>Hymenoptera</taxon>
        <taxon>Apocrita</taxon>
        <taxon>Aculeata</taxon>
        <taxon>Apoidea</taxon>
        <taxon>Anthophila</taxon>
        <taxon>Apidae</taxon>
        <taxon>Bombus</taxon>
        <taxon>Pyrobombus</taxon>
    </lineage>
</organism>
<keyword evidence="1" id="KW-0597">Phosphoprotein</keyword>
<feature type="compositionally biased region" description="Basic residues" evidence="4">
    <location>
        <begin position="128"/>
        <end position="142"/>
    </location>
</feature>
<feature type="compositionally biased region" description="Basic and acidic residues" evidence="4">
    <location>
        <begin position="264"/>
        <end position="273"/>
    </location>
</feature>
<feature type="compositionally biased region" description="Polar residues" evidence="4">
    <location>
        <begin position="274"/>
        <end position="287"/>
    </location>
</feature>
<proteinExistence type="predicted"/>
<name>A0A6J3LPU5_9HYME</name>
<dbReference type="Pfam" id="PF15266">
    <property type="entry name" value="DUF4594"/>
    <property type="match status" value="1"/>
</dbReference>
<sequence length="781" mass="89466">MINMASSALEEKINKIRQQNEEIRRRYEEVEEDKKNAAKLNALVQMVPSTDWPERKEPPEFSNPPKTKPKSTKEKYEYTLQSHGGEGKKIHSFAQGEGPPPDPKYNFLADSEREEPTIEYTKENSGNRSHHKATRGSFRKKISGREGNQKDIKPNKGNYRDESQPGYDAWRAERNRIDEDRISRQRTAEGNWRREWDNDKVHIIDDGIKKSSRPTLGDFTKKDHKDSDRKYHANNNEYVNYTRGGGHRAHRGSTKNFYSNYENRSHNTYDQHRNNTAASAKTSVSPTSEERTVIATDKSIKVTVNQSNLIKGPVMSVKVNSPSIAGTGRVGPRQRTRVTYSHSDVDVPPSEGEPFFRQKSFEDKSKGTYFNNQKFSNLKRSHSQKKKENETKYQYHQRKDIKKEDSDGNSYKHYDNEFKSYTQKDQQRSYSSKSPKLSRGNMKITKHDSSSVNASQKRDAEECSTSDQVKLEQNFEPNIEHNREQNPEQNTEHDIAEDSNTLQETKSEANESFNMENVQSNIENDITKKVSSTKDGETEKIFFTSISGTDNPEYIAEDSMNKNNVEDKEACSDSLANNVTEDLQKNSNTSSEVSVPDNVQSNEELMPNASNEVLNNIVAKNTTFLHEDDQQSSEQITKQLVNDDCDNIESEVTVQRSTEEVTDNSVSLFEDKTCSVIESNNQSVCNNELVQEEQLVQKETLNIEKQTDLVLENKTESPNQNLEDALNFCEIKSENSLSPANVEEDLVEDTKEKIEKMKDEKEEKVNEENEKTYCNKNSTSS</sequence>